<dbReference type="AlphaFoldDB" id="A0A927D7Y0"/>
<keyword evidence="4" id="KW-1185">Reference proteome</keyword>
<feature type="transmembrane region" description="Helical" evidence="2">
    <location>
        <begin position="70"/>
        <end position="89"/>
    </location>
</feature>
<dbReference type="NCBIfam" id="NF008528">
    <property type="entry name" value="PRK11463.1-2"/>
    <property type="match status" value="1"/>
</dbReference>
<proteinExistence type="predicted"/>
<evidence type="ECO:0000256" key="2">
    <source>
        <dbReference type="SAM" id="Phobius"/>
    </source>
</evidence>
<gene>
    <name evidence="3" type="ORF">H9Q16_14905</name>
</gene>
<keyword evidence="2" id="KW-0812">Transmembrane</keyword>
<sequence>MWLLIAFIAVPLIEITLFIQIGGAIGLGWTLAIVILTAILGTVLVRSQGAAALGQLQSSFNELRDPTEPLVHGAMILFSGALLLTPGFFTDAVGFALLVPQIRQAVYQAIRARVKVQGFNTTGHRQHPHQPPNANGDVIDGEFHEISDEDRVNKGPSGWTKH</sequence>
<keyword evidence="2" id="KW-0472">Membrane</keyword>
<dbReference type="InterPro" id="IPR007313">
    <property type="entry name" value="FxsA"/>
</dbReference>
<protein>
    <submittedName>
        <fullName evidence="3">FxsA family protein</fullName>
    </submittedName>
</protein>
<accession>A0A927D7Y0</accession>
<name>A0A927D7Y0_9RHOB</name>
<dbReference type="PANTHER" id="PTHR35335">
    <property type="entry name" value="UPF0716 PROTEIN FXSA"/>
    <property type="match status" value="1"/>
</dbReference>
<organism evidence="3 4">
    <name type="scientific">Sulfitobacter aestuariivivens</name>
    <dbReference type="NCBI Taxonomy" id="2766981"/>
    <lineage>
        <taxon>Bacteria</taxon>
        <taxon>Pseudomonadati</taxon>
        <taxon>Pseudomonadota</taxon>
        <taxon>Alphaproteobacteria</taxon>
        <taxon>Rhodobacterales</taxon>
        <taxon>Roseobacteraceae</taxon>
        <taxon>Sulfitobacter</taxon>
    </lineage>
</organism>
<dbReference type="GO" id="GO:0016020">
    <property type="term" value="C:membrane"/>
    <property type="evidence" value="ECO:0007669"/>
    <property type="project" value="InterPro"/>
</dbReference>
<keyword evidence="2" id="KW-1133">Transmembrane helix</keyword>
<feature type="region of interest" description="Disordered" evidence="1">
    <location>
        <begin position="121"/>
        <end position="140"/>
    </location>
</feature>
<dbReference type="Proteomes" id="UP000635142">
    <property type="component" value="Unassembled WGS sequence"/>
</dbReference>
<evidence type="ECO:0000256" key="1">
    <source>
        <dbReference type="SAM" id="MobiDB-lite"/>
    </source>
</evidence>
<evidence type="ECO:0000313" key="3">
    <source>
        <dbReference type="EMBL" id="MBD3665222.1"/>
    </source>
</evidence>
<dbReference type="Pfam" id="PF04186">
    <property type="entry name" value="FxsA"/>
    <property type="match status" value="1"/>
</dbReference>
<reference evidence="3" key="1">
    <citation type="submission" date="2020-08" db="EMBL/GenBank/DDBJ databases">
        <title>Sulfitobacter aestuariivivens sp. nov., isolated from a tidal flat.</title>
        <authorList>
            <person name="Park S."/>
            <person name="Yoon J.-H."/>
        </authorList>
    </citation>
    <scope>NUCLEOTIDE SEQUENCE</scope>
    <source>
        <strain evidence="3">TSTF-M16</strain>
    </source>
</reference>
<dbReference type="EMBL" id="JACTAG010000002">
    <property type="protein sequence ID" value="MBD3665222.1"/>
    <property type="molecule type" value="Genomic_DNA"/>
</dbReference>
<comment type="caution">
    <text evidence="3">The sequence shown here is derived from an EMBL/GenBank/DDBJ whole genome shotgun (WGS) entry which is preliminary data.</text>
</comment>
<evidence type="ECO:0000313" key="4">
    <source>
        <dbReference type="Proteomes" id="UP000635142"/>
    </source>
</evidence>
<feature type="transmembrane region" description="Helical" evidence="2">
    <location>
        <begin position="28"/>
        <end position="49"/>
    </location>
</feature>
<dbReference type="RefSeq" id="WP_191076211.1">
    <property type="nucleotide sequence ID" value="NZ_JACTAG010000002.1"/>
</dbReference>
<dbReference type="PANTHER" id="PTHR35335:SF1">
    <property type="entry name" value="UPF0716 PROTEIN FXSA"/>
    <property type="match status" value="1"/>
</dbReference>